<dbReference type="GO" id="GO:0000976">
    <property type="term" value="F:transcription cis-regulatory region binding"/>
    <property type="evidence" value="ECO:0007669"/>
    <property type="project" value="TreeGrafter"/>
</dbReference>
<dbReference type="eggNOG" id="COG2001">
    <property type="taxonomic scope" value="Bacteria"/>
</dbReference>
<name>A0A0H3DKJ2_MYCPB</name>
<gene>
    <name evidence="7 9" type="primary">mraZ</name>
    <name evidence="9" type="ordered locus">MPNE_0366</name>
</gene>
<feature type="domain" description="SpoVT-AbrB" evidence="8">
    <location>
        <begin position="5"/>
        <end position="47"/>
    </location>
</feature>
<dbReference type="PANTHER" id="PTHR34701:SF1">
    <property type="entry name" value="TRANSCRIPTIONAL REGULATOR MRAZ"/>
    <property type="match status" value="1"/>
</dbReference>
<protein>
    <recommendedName>
        <fullName evidence="1 7">Transcriptional regulator MraZ</fullName>
    </recommendedName>
</protein>
<evidence type="ECO:0000256" key="4">
    <source>
        <dbReference type="ARBA" id="ARBA00023015"/>
    </source>
</evidence>
<keyword evidence="5 7" id="KW-0238">DNA-binding</keyword>
<evidence type="ECO:0000256" key="7">
    <source>
        <dbReference type="HAMAP-Rule" id="MF_01008"/>
    </source>
</evidence>
<dbReference type="Gene3D" id="3.40.1550.20">
    <property type="entry name" value="Transcriptional regulator MraZ domain"/>
    <property type="match status" value="1"/>
</dbReference>
<dbReference type="STRING" id="722438.F539_01775"/>
<dbReference type="InterPro" id="IPR020603">
    <property type="entry name" value="MraZ_dom"/>
</dbReference>
<dbReference type="SMR" id="A0A0H3DKJ2"/>
<sequence>MLLGTFNITLDAKNRISLPAKLRAFFEGSIVINRGFENCLEVRKPQDFQKYFEQFNSFPSTQKDTRTLKRLIFANANFVDVDTAGRVLIPNNLINDAKLDKEIVLIGQFDHLEIWDKKLYEDYLANSESLETVAERMKDVK</sequence>
<comment type="subunit">
    <text evidence="7">Forms oligomers.</text>
</comment>
<dbReference type="Pfam" id="PF02381">
    <property type="entry name" value="MraZ"/>
    <property type="match status" value="2"/>
</dbReference>
<comment type="similarity">
    <text evidence="7">Belongs to the MraZ family.</text>
</comment>
<dbReference type="AlphaFoldDB" id="A0A0H3DKJ2"/>
<reference evidence="9 10" key="1">
    <citation type="journal article" date="2010" name="Appl. Environ. Microbiol.">
        <title>Targeted chromosomal knockouts in Mycoplasma pneumoniae.</title>
        <authorList>
            <person name="Krishnakumar R."/>
            <person name="Assad-Garcia N."/>
            <person name="Benders G.A."/>
            <person name="Phan Q."/>
            <person name="Montague M.G."/>
            <person name="Glass J.I."/>
        </authorList>
    </citation>
    <scope>NUCLEOTIDE SEQUENCE [LARGE SCALE GENOMIC DNA]</scope>
    <source>
        <strain evidence="10">ATCC 15531 / DSM 22911 / NBRC 14401 / NCTC 10119 / FH</strain>
    </source>
</reference>
<dbReference type="CDD" id="cd16321">
    <property type="entry name" value="MraZ_C"/>
    <property type="match status" value="1"/>
</dbReference>
<dbReference type="PANTHER" id="PTHR34701">
    <property type="entry name" value="TRANSCRIPTIONAL REGULATOR MRAZ"/>
    <property type="match status" value="1"/>
</dbReference>
<dbReference type="GO" id="GO:0003700">
    <property type="term" value="F:DNA-binding transcription factor activity"/>
    <property type="evidence" value="ECO:0007669"/>
    <property type="project" value="UniProtKB-UniRule"/>
</dbReference>
<keyword evidence="2 7" id="KW-0963">Cytoplasm</keyword>
<dbReference type="SUPFAM" id="SSF89447">
    <property type="entry name" value="AbrB/MazE/MraZ-like"/>
    <property type="match status" value="1"/>
</dbReference>
<evidence type="ECO:0000256" key="2">
    <source>
        <dbReference type="ARBA" id="ARBA00022490"/>
    </source>
</evidence>
<keyword evidence="6 7" id="KW-0804">Transcription</keyword>
<dbReference type="RefSeq" id="WP_010874670.1">
    <property type="nucleotide sequence ID" value="NZ_CP010546.1"/>
</dbReference>
<dbReference type="GO" id="GO:2000143">
    <property type="term" value="P:negative regulation of DNA-templated transcription initiation"/>
    <property type="evidence" value="ECO:0007669"/>
    <property type="project" value="TreeGrafter"/>
</dbReference>
<evidence type="ECO:0000313" key="10">
    <source>
        <dbReference type="Proteomes" id="UP000007756"/>
    </source>
</evidence>
<dbReference type="InterPro" id="IPR035644">
    <property type="entry name" value="MraZ_C"/>
</dbReference>
<dbReference type="Proteomes" id="UP000007756">
    <property type="component" value="Chromosome"/>
</dbReference>
<dbReference type="InterPro" id="IPR003444">
    <property type="entry name" value="MraZ"/>
</dbReference>
<dbReference type="PaxDb" id="722438-MPNE_0366"/>
<keyword evidence="3" id="KW-0677">Repeat</keyword>
<evidence type="ECO:0000256" key="6">
    <source>
        <dbReference type="ARBA" id="ARBA00023163"/>
    </source>
</evidence>
<dbReference type="KEGG" id="mpj:MPNE_0366"/>
<dbReference type="HOGENOM" id="CLU_107907_0_2_14"/>
<dbReference type="InterPro" id="IPR037914">
    <property type="entry name" value="SpoVT-AbrB_sf"/>
</dbReference>
<feature type="domain" description="SpoVT-AbrB" evidence="8">
    <location>
        <begin position="76"/>
        <end position="119"/>
    </location>
</feature>
<evidence type="ECO:0000256" key="1">
    <source>
        <dbReference type="ARBA" id="ARBA00013860"/>
    </source>
</evidence>
<dbReference type="GO" id="GO:0005737">
    <property type="term" value="C:cytoplasm"/>
    <property type="evidence" value="ECO:0007669"/>
    <property type="project" value="UniProtKB-UniRule"/>
</dbReference>
<dbReference type="HAMAP" id="MF_01008">
    <property type="entry name" value="MraZ"/>
    <property type="match status" value="1"/>
</dbReference>
<dbReference type="InterPro" id="IPR038619">
    <property type="entry name" value="MraZ_sf"/>
</dbReference>
<evidence type="ECO:0000259" key="8">
    <source>
        <dbReference type="PROSITE" id="PS51740"/>
    </source>
</evidence>
<dbReference type="EMBL" id="CP002077">
    <property type="protein sequence ID" value="ADK86913.1"/>
    <property type="molecule type" value="Genomic_DNA"/>
</dbReference>
<dbReference type="GO" id="GO:0009295">
    <property type="term" value="C:nucleoid"/>
    <property type="evidence" value="ECO:0007669"/>
    <property type="project" value="UniProtKB-SubCell"/>
</dbReference>
<comment type="subcellular location">
    <subcellularLocation>
        <location evidence="7">Cytoplasm</location>
        <location evidence="7">Nucleoid</location>
    </subcellularLocation>
</comment>
<dbReference type="PATRIC" id="fig|722438.3.peg.350"/>
<evidence type="ECO:0000313" key="9">
    <source>
        <dbReference type="EMBL" id="ADK86913.1"/>
    </source>
</evidence>
<keyword evidence="4 7" id="KW-0805">Transcription regulation</keyword>
<evidence type="ECO:0000256" key="3">
    <source>
        <dbReference type="ARBA" id="ARBA00022737"/>
    </source>
</evidence>
<dbReference type="PROSITE" id="PS51740">
    <property type="entry name" value="SPOVT_ABRB"/>
    <property type="match status" value="2"/>
</dbReference>
<proteinExistence type="inferred from homology"/>
<organism evidence="9 10">
    <name type="scientific">Mycoplasmoides pneumoniae (strain ATCC 15531 / DSM 23978 / CIP 103766 / NBRC 14401 / NCTC 10119 / FH)</name>
    <name type="common">Mycoplasma pneumoniae</name>
    <dbReference type="NCBI Taxonomy" id="722438"/>
    <lineage>
        <taxon>Bacteria</taxon>
        <taxon>Bacillati</taxon>
        <taxon>Mycoplasmatota</taxon>
        <taxon>Mycoplasmoidales</taxon>
        <taxon>Mycoplasmoidaceae</taxon>
        <taxon>Mycoplasmoides</taxon>
    </lineage>
</organism>
<dbReference type="InterPro" id="IPR007159">
    <property type="entry name" value="SpoVT-AbrB_dom"/>
</dbReference>
<dbReference type="GeneID" id="66609030"/>
<evidence type="ECO:0000256" key="5">
    <source>
        <dbReference type="ARBA" id="ARBA00023125"/>
    </source>
</evidence>
<accession>A0A0H3DKJ2</accession>
<dbReference type="NCBIfam" id="TIGR00242">
    <property type="entry name" value="division/cell wall cluster transcriptional repressor MraZ"/>
    <property type="match status" value="1"/>
</dbReference>